<organism evidence="2 3">
    <name type="scientific">Candidatus Ignatzschineria merdigallinarum</name>
    <dbReference type="NCBI Taxonomy" id="2838621"/>
    <lineage>
        <taxon>Bacteria</taxon>
        <taxon>Pseudomonadati</taxon>
        <taxon>Pseudomonadota</taxon>
        <taxon>Gammaproteobacteria</taxon>
        <taxon>Cardiobacteriales</taxon>
        <taxon>Ignatzschineriaceae</taxon>
        <taxon>Ignatzschineria</taxon>
    </lineage>
</organism>
<proteinExistence type="predicted"/>
<dbReference type="Pfam" id="PF04607">
    <property type="entry name" value="RelA_SpoT"/>
    <property type="match status" value="1"/>
</dbReference>
<dbReference type="SUPFAM" id="SSF81301">
    <property type="entry name" value="Nucleotidyltransferase"/>
    <property type="match status" value="1"/>
</dbReference>
<protein>
    <recommendedName>
        <fullName evidence="1">RelA/SpoT domain-containing protein</fullName>
    </recommendedName>
</protein>
<comment type="caution">
    <text evidence="2">The sequence shown here is derived from an EMBL/GenBank/DDBJ whole genome shotgun (WGS) entry which is preliminary data.</text>
</comment>
<dbReference type="GO" id="GO:0015969">
    <property type="term" value="P:guanosine tetraphosphate metabolic process"/>
    <property type="evidence" value="ECO:0007669"/>
    <property type="project" value="InterPro"/>
</dbReference>
<accession>A0A9D1Q4Y1</accession>
<evidence type="ECO:0000313" key="3">
    <source>
        <dbReference type="Proteomes" id="UP000823934"/>
    </source>
</evidence>
<dbReference type="Gene3D" id="3.30.460.10">
    <property type="entry name" value="Beta Polymerase, domain 2"/>
    <property type="match status" value="1"/>
</dbReference>
<feature type="domain" description="RelA/SpoT" evidence="1">
    <location>
        <begin position="66"/>
        <end position="206"/>
    </location>
</feature>
<dbReference type="PANTHER" id="PTHR41773:SF1">
    <property type="entry name" value="RELA_SPOT DOMAIN-CONTAINING PROTEIN"/>
    <property type="match status" value="1"/>
</dbReference>
<dbReference type="PANTHER" id="PTHR41773">
    <property type="entry name" value="GTP PYROPHOSPHATASE-RELATED"/>
    <property type="match status" value="1"/>
</dbReference>
<dbReference type="Proteomes" id="UP000823934">
    <property type="component" value="Unassembled WGS sequence"/>
</dbReference>
<dbReference type="SMART" id="SM00954">
    <property type="entry name" value="RelA_SpoT"/>
    <property type="match status" value="1"/>
</dbReference>
<name>A0A9D1Q4Y1_9GAMM</name>
<dbReference type="AlphaFoldDB" id="A0A9D1Q4Y1"/>
<sequence length="374" mass="44019">MNKWTPEEFLTAYHLPIDTFDRTRIQWDQLLEIGNHHESQDRELSIVASHIASKLLLNQHVHSVRWRIKDSAHLMAKILRKQLQQSPKYQDISVDNYAAIITDLIGIRVLHLFKDDALILDHYIREKYHFYETPTCFYRLGDDTSYLSDERFVKKVHDIGYRSIHYIIETGDKDDRVYVEIQMRTLFEEGWSEIDHIIRYPNLSDDPDIEHFLKLFNSSASFADEMANSIRIIKKLKMQKEKQSQAFIDQLLTIKLEIEEHDLEIDKQFEIMEAVPSLENLGMLRKAVQKLKKHRRYYADDFIKLLDLPKSNIIYYQVLNDVVSERYIKGHAIIPLCRNCVGDFRIIAVGEESQSPCYQCGELANKEESEAANL</sequence>
<evidence type="ECO:0000313" key="2">
    <source>
        <dbReference type="EMBL" id="HIW06219.1"/>
    </source>
</evidence>
<reference evidence="2" key="1">
    <citation type="journal article" date="2021" name="PeerJ">
        <title>Extensive microbial diversity within the chicken gut microbiome revealed by metagenomics and culture.</title>
        <authorList>
            <person name="Gilroy R."/>
            <person name="Ravi A."/>
            <person name="Getino M."/>
            <person name="Pursley I."/>
            <person name="Horton D.L."/>
            <person name="Alikhan N.F."/>
            <person name="Baker D."/>
            <person name="Gharbi K."/>
            <person name="Hall N."/>
            <person name="Watson M."/>
            <person name="Adriaenssens E.M."/>
            <person name="Foster-Nyarko E."/>
            <person name="Jarju S."/>
            <person name="Secka A."/>
            <person name="Antonio M."/>
            <person name="Oren A."/>
            <person name="Chaudhuri R.R."/>
            <person name="La Ragione R."/>
            <person name="Hildebrand F."/>
            <person name="Pallen M.J."/>
        </authorList>
    </citation>
    <scope>NUCLEOTIDE SEQUENCE</scope>
    <source>
        <strain evidence="2">CHK160-9182</strain>
    </source>
</reference>
<dbReference type="InterPro" id="IPR043519">
    <property type="entry name" value="NT_sf"/>
</dbReference>
<gene>
    <name evidence="2" type="ORF">H9889_02700</name>
</gene>
<dbReference type="CDD" id="cd05399">
    <property type="entry name" value="NT_Rel-Spo_like"/>
    <property type="match status" value="1"/>
</dbReference>
<dbReference type="InterPro" id="IPR007685">
    <property type="entry name" value="RelA_SpoT"/>
</dbReference>
<reference evidence="2" key="2">
    <citation type="submission" date="2021-04" db="EMBL/GenBank/DDBJ databases">
        <authorList>
            <person name="Gilroy R."/>
        </authorList>
    </citation>
    <scope>NUCLEOTIDE SEQUENCE</scope>
    <source>
        <strain evidence="2">CHK160-9182</strain>
    </source>
</reference>
<evidence type="ECO:0000259" key="1">
    <source>
        <dbReference type="SMART" id="SM00954"/>
    </source>
</evidence>
<dbReference type="EMBL" id="DXHP01000062">
    <property type="protein sequence ID" value="HIW06219.1"/>
    <property type="molecule type" value="Genomic_DNA"/>
</dbReference>